<feature type="compositionally biased region" description="Basic and acidic residues" evidence="1">
    <location>
        <begin position="319"/>
        <end position="330"/>
    </location>
</feature>
<dbReference type="AlphaFoldDB" id="A0AAE0LYW3"/>
<dbReference type="EMBL" id="JAUEDM010000008">
    <property type="protein sequence ID" value="KAK3312740.1"/>
    <property type="molecule type" value="Genomic_DNA"/>
</dbReference>
<name>A0AAE0LYW3_9PEZI</name>
<sequence>MGLKACLGCDSPLPWSLGFDSKSQTCNFLSTRSDPADPVTIIAELRTMEDINTQSSFHTTYAPSSWEEAITLGDRKRRIFTIGVGYHPEQQDDVIRLSTWNHREALTTIPRGVWASCKEARKIALALFPDTITIQLRKGLHLDIVLPDWEPPVFNVVRFNSDKDLVRVRWEEDRISAGESSSSALDSFLLRFNSVLLKFDNKTSNVVSTQTYANIISVGASGLGQYTGSDSSVICSHTIRADRALSATMPCTGASGLSRTVDAFEPQHLPVDVAEDRVLGVAGDRILCRVLRPGDDFLEYYYQHKLCCADIVEPELAPKREAGRGERDDLADQGQLKQAKQHLFDEVCSSSTP</sequence>
<keyword evidence="3" id="KW-1185">Reference proteome</keyword>
<evidence type="ECO:0000256" key="1">
    <source>
        <dbReference type="SAM" id="MobiDB-lite"/>
    </source>
</evidence>
<proteinExistence type="predicted"/>
<organism evidence="2 3">
    <name type="scientific">Apodospora peruviana</name>
    <dbReference type="NCBI Taxonomy" id="516989"/>
    <lineage>
        <taxon>Eukaryota</taxon>
        <taxon>Fungi</taxon>
        <taxon>Dikarya</taxon>
        <taxon>Ascomycota</taxon>
        <taxon>Pezizomycotina</taxon>
        <taxon>Sordariomycetes</taxon>
        <taxon>Sordariomycetidae</taxon>
        <taxon>Sordariales</taxon>
        <taxon>Lasiosphaeriaceae</taxon>
        <taxon>Apodospora</taxon>
    </lineage>
</organism>
<reference evidence="2" key="1">
    <citation type="journal article" date="2023" name="Mol. Phylogenet. Evol.">
        <title>Genome-scale phylogeny and comparative genomics of the fungal order Sordariales.</title>
        <authorList>
            <person name="Hensen N."/>
            <person name="Bonometti L."/>
            <person name="Westerberg I."/>
            <person name="Brannstrom I.O."/>
            <person name="Guillou S."/>
            <person name="Cros-Aarteil S."/>
            <person name="Calhoun S."/>
            <person name="Haridas S."/>
            <person name="Kuo A."/>
            <person name="Mondo S."/>
            <person name="Pangilinan J."/>
            <person name="Riley R."/>
            <person name="LaButti K."/>
            <person name="Andreopoulos B."/>
            <person name="Lipzen A."/>
            <person name="Chen C."/>
            <person name="Yan M."/>
            <person name="Daum C."/>
            <person name="Ng V."/>
            <person name="Clum A."/>
            <person name="Steindorff A."/>
            <person name="Ohm R.A."/>
            <person name="Martin F."/>
            <person name="Silar P."/>
            <person name="Natvig D.O."/>
            <person name="Lalanne C."/>
            <person name="Gautier V."/>
            <person name="Ament-Velasquez S.L."/>
            <person name="Kruys A."/>
            <person name="Hutchinson M.I."/>
            <person name="Powell A.J."/>
            <person name="Barry K."/>
            <person name="Miller A.N."/>
            <person name="Grigoriev I.V."/>
            <person name="Debuchy R."/>
            <person name="Gladieux P."/>
            <person name="Hiltunen Thoren M."/>
            <person name="Johannesson H."/>
        </authorList>
    </citation>
    <scope>NUCLEOTIDE SEQUENCE</scope>
    <source>
        <strain evidence="2">CBS 118394</strain>
    </source>
</reference>
<reference evidence="2" key="2">
    <citation type="submission" date="2023-06" db="EMBL/GenBank/DDBJ databases">
        <authorList>
            <consortium name="Lawrence Berkeley National Laboratory"/>
            <person name="Haridas S."/>
            <person name="Hensen N."/>
            <person name="Bonometti L."/>
            <person name="Westerberg I."/>
            <person name="Brannstrom I.O."/>
            <person name="Guillou S."/>
            <person name="Cros-Aarteil S."/>
            <person name="Calhoun S."/>
            <person name="Kuo A."/>
            <person name="Mondo S."/>
            <person name="Pangilinan J."/>
            <person name="Riley R."/>
            <person name="Labutti K."/>
            <person name="Andreopoulos B."/>
            <person name="Lipzen A."/>
            <person name="Chen C."/>
            <person name="Yanf M."/>
            <person name="Daum C."/>
            <person name="Ng V."/>
            <person name="Clum A."/>
            <person name="Steindorff A."/>
            <person name="Ohm R."/>
            <person name="Martin F."/>
            <person name="Silar P."/>
            <person name="Natvig D."/>
            <person name="Lalanne C."/>
            <person name="Gautier V."/>
            <person name="Ament-Velasquez S.L."/>
            <person name="Kruys A."/>
            <person name="Hutchinson M.I."/>
            <person name="Powell A.J."/>
            <person name="Barry K."/>
            <person name="Miller A.N."/>
            <person name="Grigoriev I.V."/>
            <person name="Debuchy R."/>
            <person name="Gladieux P."/>
            <person name="Thoren M.H."/>
            <person name="Johannesson H."/>
        </authorList>
    </citation>
    <scope>NUCLEOTIDE SEQUENCE</scope>
    <source>
        <strain evidence="2">CBS 118394</strain>
    </source>
</reference>
<evidence type="ECO:0000313" key="3">
    <source>
        <dbReference type="Proteomes" id="UP001283341"/>
    </source>
</evidence>
<evidence type="ECO:0000313" key="2">
    <source>
        <dbReference type="EMBL" id="KAK3312740.1"/>
    </source>
</evidence>
<feature type="region of interest" description="Disordered" evidence="1">
    <location>
        <begin position="319"/>
        <end position="353"/>
    </location>
</feature>
<gene>
    <name evidence="2" type="ORF">B0H66DRAFT_537823</name>
</gene>
<comment type="caution">
    <text evidence="2">The sequence shown here is derived from an EMBL/GenBank/DDBJ whole genome shotgun (WGS) entry which is preliminary data.</text>
</comment>
<accession>A0AAE0LYW3</accession>
<protein>
    <submittedName>
        <fullName evidence="2">Uncharacterized protein</fullName>
    </submittedName>
</protein>
<dbReference type="Proteomes" id="UP001283341">
    <property type="component" value="Unassembled WGS sequence"/>
</dbReference>